<evidence type="ECO:0000313" key="1">
    <source>
        <dbReference type="EMBL" id="KAJ1374456.1"/>
    </source>
</evidence>
<gene>
    <name evidence="1" type="ORF">KIN20_037145</name>
</gene>
<accession>A0AAD5REB2</accession>
<dbReference type="Proteomes" id="UP001196413">
    <property type="component" value="Unassembled WGS sequence"/>
</dbReference>
<evidence type="ECO:0000313" key="2">
    <source>
        <dbReference type="Proteomes" id="UP001196413"/>
    </source>
</evidence>
<dbReference type="EMBL" id="JAHQIW010007460">
    <property type="protein sequence ID" value="KAJ1374456.1"/>
    <property type="molecule type" value="Genomic_DNA"/>
</dbReference>
<protein>
    <submittedName>
        <fullName evidence="1">Uncharacterized protein</fullName>
    </submittedName>
</protein>
<dbReference type="AlphaFoldDB" id="A0AAD5REB2"/>
<name>A0AAD5REB2_PARTN</name>
<keyword evidence="2" id="KW-1185">Reference proteome</keyword>
<proteinExistence type="predicted"/>
<reference evidence="1" key="1">
    <citation type="submission" date="2021-06" db="EMBL/GenBank/DDBJ databases">
        <title>Parelaphostrongylus tenuis whole genome reference sequence.</title>
        <authorList>
            <person name="Garwood T.J."/>
            <person name="Larsen P.A."/>
            <person name="Fountain-Jones N.M."/>
            <person name="Garbe J.R."/>
            <person name="Macchietto M.G."/>
            <person name="Kania S.A."/>
            <person name="Gerhold R.W."/>
            <person name="Richards J.E."/>
            <person name="Wolf T.M."/>
        </authorList>
    </citation>
    <scope>NUCLEOTIDE SEQUENCE</scope>
    <source>
        <strain evidence="1">MNPRO001-30</strain>
        <tissue evidence="1">Meninges</tissue>
    </source>
</reference>
<comment type="caution">
    <text evidence="1">The sequence shown here is derived from an EMBL/GenBank/DDBJ whole genome shotgun (WGS) entry which is preliminary data.</text>
</comment>
<organism evidence="1 2">
    <name type="scientific">Parelaphostrongylus tenuis</name>
    <name type="common">Meningeal worm</name>
    <dbReference type="NCBI Taxonomy" id="148309"/>
    <lineage>
        <taxon>Eukaryota</taxon>
        <taxon>Metazoa</taxon>
        <taxon>Ecdysozoa</taxon>
        <taxon>Nematoda</taxon>
        <taxon>Chromadorea</taxon>
        <taxon>Rhabditida</taxon>
        <taxon>Rhabditina</taxon>
        <taxon>Rhabditomorpha</taxon>
        <taxon>Strongyloidea</taxon>
        <taxon>Metastrongylidae</taxon>
        <taxon>Parelaphostrongylus</taxon>
    </lineage>
</organism>
<sequence length="72" mass="8145">MNGEHHLRNASLNDSHVMESFDVTALHTNVSSESAMQDICDLLTELERTTKMYGFSIRQVMALLKVPKLLIL</sequence>